<feature type="transmembrane region" description="Helical" evidence="1">
    <location>
        <begin position="152"/>
        <end position="173"/>
    </location>
</feature>
<evidence type="ECO:0000256" key="1">
    <source>
        <dbReference type="SAM" id="Phobius"/>
    </source>
</evidence>
<proteinExistence type="predicted"/>
<reference evidence="2" key="2">
    <citation type="journal article" date="2021" name="PeerJ">
        <title>Extensive microbial diversity within the chicken gut microbiome revealed by metagenomics and culture.</title>
        <authorList>
            <person name="Gilroy R."/>
            <person name="Ravi A."/>
            <person name="Getino M."/>
            <person name="Pursley I."/>
            <person name="Horton D.L."/>
            <person name="Alikhan N.F."/>
            <person name="Baker D."/>
            <person name="Gharbi K."/>
            <person name="Hall N."/>
            <person name="Watson M."/>
            <person name="Adriaenssens E.M."/>
            <person name="Foster-Nyarko E."/>
            <person name="Jarju S."/>
            <person name="Secka A."/>
            <person name="Antonio M."/>
            <person name="Oren A."/>
            <person name="Chaudhuri R.R."/>
            <person name="La Ragione R."/>
            <person name="Hildebrand F."/>
            <person name="Pallen M.J."/>
        </authorList>
    </citation>
    <scope>NUCLEOTIDE SEQUENCE</scope>
    <source>
        <strain evidence="2">ChiBcec7-5410</strain>
    </source>
</reference>
<dbReference type="PANTHER" id="PTHR37314:SF4">
    <property type="entry name" value="UPF0700 TRANSMEMBRANE PROTEIN YOAK"/>
    <property type="match status" value="1"/>
</dbReference>
<feature type="non-terminal residue" evidence="2">
    <location>
        <position position="1"/>
    </location>
</feature>
<feature type="transmembrane region" description="Helical" evidence="1">
    <location>
        <begin position="43"/>
        <end position="63"/>
    </location>
</feature>
<evidence type="ECO:0000313" key="3">
    <source>
        <dbReference type="Proteomes" id="UP000824160"/>
    </source>
</evidence>
<accession>A0A9D1H7K4</accession>
<dbReference type="AlphaFoldDB" id="A0A9D1H7K4"/>
<keyword evidence="1" id="KW-0472">Membrane</keyword>
<reference evidence="2" key="1">
    <citation type="submission" date="2020-10" db="EMBL/GenBank/DDBJ databases">
        <authorList>
            <person name="Gilroy R."/>
        </authorList>
    </citation>
    <scope>NUCLEOTIDE SEQUENCE</scope>
    <source>
        <strain evidence="2">ChiBcec7-5410</strain>
    </source>
</reference>
<gene>
    <name evidence="2" type="ORF">IAC43_07890</name>
</gene>
<sequence>ALTLAGGICGCYGVVAFGTFACGETGNLLHLWNSVASGNIVDMLLRGVTLVMFVLGIVLAAIMPDKLGKKRWQTVCLAVEMLLTLIAISLPDIHFLLHLAPLFLLAALQYHTFNHCEGLAVATVFCSNNIRQSTLGMVEWIRTKDKAALHRFKVFGLAVLAYSIGAVVCAAFFPLIGKLVLLPALFIYLIICPIIGLEKSQA</sequence>
<comment type="caution">
    <text evidence="2">The sequence shown here is derived from an EMBL/GenBank/DDBJ whole genome shotgun (WGS) entry which is preliminary data.</text>
</comment>
<name>A0A9D1H7K4_9FIRM</name>
<feature type="transmembrane region" description="Helical" evidence="1">
    <location>
        <begin position="75"/>
        <end position="100"/>
    </location>
</feature>
<dbReference type="Proteomes" id="UP000824160">
    <property type="component" value="Unassembled WGS sequence"/>
</dbReference>
<keyword evidence="1" id="KW-0812">Transmembrane</keyword>
<organism evidence="2 3">
    <name type="scientific">Candidatus Faecivivens stercoripullorum</name>
    <dbReference type="NCBI Taxonomy" id="2840805"/>
    <lineage>
        <taxon>Bacteria</taxon>
        <taxon>Bacillati</taxon>
        <taxon>Bacillota</taxon>
        <taxon>Clostridia</taxon>
        <taxon>Eubacteriales</taxon>
        <taxon>Oscillospiraceae</taxon>
        <taxon>Oscillospiraceae incertae sedis</taxon>
        <taxon>Candidatus Faecivivens</taxon>
    </lineage>
</organism>
<dbReference type="InterPro" id="IPR010699">
    <property type="entry name" value="DUF1275"/>
</dbReference>
<protein>
    <submittedName>
        <fullName evidence="2">DUF1275 domain-containing protein</fullName>
    </submittedName>
</protein>
<evidence type="ECO:0000313" key="2">
    <source>
        <dbReference type="EMBL" id="HIT95093.1"/>
    </source>
</evidence>
<dbReference type="EMBL" id="DVLW01000216">
    <property type="protein sequence ID" value="HIT95093.1"/>
    <property type="molecule type" value="Genomic_DNA"/>
</dbReference>
<keyword evidence="1" id="KW-1133">Transmembrane helix</keyword>
<dbReference type="Pfam" id="PF06912">
    <property type="entry name" value="DUF1275"/>
    <property type="match status" value="1"/>
</dbReference>
<dbReference type="PANTHER" id="PTHR37314">
    <property type="entry name" value="SLR0142 PROTEIN"/>
    <property type="match status" value="1"/>
</dbReference>
<feature type="transmembrane region" description="Helical" evidence="1">
    <location>
        <begin position="179"/>
        <end position="197"/>
    </location>
</feature>